<keyword evidence="4" id="KW-1185">Reference proteome</keyword>
<evidence type="ECO:0008006" key="5">
    <source>
        <dbReference type="Google" id="ProtNLM"/>
    </source>
</evidence>
<proteinExistence type="predicted"/>
<feature type="compositionally biased region" description="Basic and acidic residues" evidence="1">
    <location>
        <begin position="258"/>
        <end position="278"/>
    </location>
</feature>
<feature type="compositionally biased region" description="Low complexity" evidence="1">
    <location>
        <begin position="93"/>
        <end position="122"/>
    </location>
</feature>
<evidence type="ECO:0000313" key="3">
    <source>
        <dbReference type="EMBL" id="KAF2673764.1"/>
    </source>
</evidence>
<evidence type="ECO:0000256" key="1">
    <source>
        <dbReference type="SAM" id="MobiDB-lite"/>
    </source>
</evidence>
<feature type="region of interest" description="Disordered" evidence="1">
    <location>
        <begin position="173"/>
        <end position="192"/>
    </location>
</feature>
<feature type="transmembrane region" description="Helical" evidence="2">
    <location>
        <begin position="142"/>
        <end position="167"/>
    </location>
</feature>
<organism evidence="3 4">
    <name type="scientific">Microthyrium microscopicum</name>
    <dbReference type="NCBI Taxonomy" id="703497"/>
    <lineage>
        <taxon>Eukaryota</taxon>
        <taxon>Fungi</taxon>
        <taxon>Dikarya</taxon>
        <taxon>Ascomycota</taxon>
        <taxon>Pezizomycotina</taxon>
        <taxon>Dothideomycetes</taxon>
        <taxon>Dothideomycetes incertae sedis</taxon>
        <taxon>Microthyriales</taxon>
        <taxon>Microthyriaceae</taxon>
        <taxon>Microthyrium</taxon>
    </lineage>
</organism>
<dbReference type="AlphaFoldDB" id="A0A6A6US58"/>
<accession>A0A6A6US58</accession>
<keyword evidence="2" id="KW-0472">Membrane</keyword>
<evidence type="ECO:0000313" key="4">
    <source>
        <dbReference type="Proteomes" id="UP000799302"/>
    </source>
</evidence>
<keyword evidence="2" id="KW-1133">Transmembrane helix</keyword>
<dbReference type="Proteomes" id="UP000799302">
    <property type="component" value="Unassembled WGS sequence"/>
</dbReference>
<gene>
    <name evidence="3" type="ORF">BT63DRAFT_451822</name>
</gene>
<feature type="region of interest" description="Disordered" evidence="1">
    <location>
        <begin position="92"/>
        <end position="132"/>
    </location>
</feature>
<protein>
    <recommendedName>
        <fullName evidence="5">Mid2 domain-containing protein</fullName>
    </recommendedName>
</protein>
<keyword evidence="2" id="KW-0812">Transmembrane</keyword>
<feature type="compositionally biased region" description="Polar residues" evidence="1">
    <location>
        <begin position="178"/>
        <end position="188"/>
    </location>
</feature>
<feature type="region of interest" description="Disordered" evidence="1">
    <location>
        <begin position="214"/>
        <end position="373"/>
    </location>
</feature>
<evidence type="ECO:0000256" key="2">
    <source>
        <dbReference type="SAM" id="Phobius"/>
    </source>
</evidence>
<name>A0A6A6US58_9PEZI</name>
<dbReference type="EMBL" id="MU004231">
    <property type="protein sequence ID" value="KAF2673764.1"/>
    <property type="molecule type" value="Genomic_DNA"/>
</dbReference>
<sequence>MDHGTAVFITLKQEWWSGTPYCSTYKSCVRTITMTVTSTIDLDTTLTVTSPWPSFTTASPSFLTPISSTNTPTGPFSSADSSAGSWLTAPLPSTTSRVSNSISSSRTTFDTSTTRSPNSTTSGLSSPAVASGVPTESSAQSLGLIIGPVLGSIFAVLLILLFIFLWTRHRRANRTPKSKGSSQQTSPRQPFFSWPWAKHSISVTEIAPRVVDSEKKQLISPPRSYKPGVPVYSRREERRGRNRGGHGRGQPQPLQRLYEQEEKQRKRDNEQRAKEAKRAAKKARAGKGMPSGVAGQAGPSVDSGPSPISRGEAGISRDDARGDSLPSGFFSPTAQVRPTGEGYEVRSQIRPQRSDRRDSYWNRFNARHGIDSS</sequence>
<reference evidence="3" key="1">
    <citation type="journal article" date="2020" name="Stud. Mycol.">
        <title>101 Dothideomycetes genomes: a test case for predicting lifestyles and emergence of pathogens.</title>
        <authorList>
            <person name="Haridas S."/>
            <person name="Albert R."/>
            <person name="Binder M."/>
            <person name="Bloem J."/>
            <person name="Labutti K."/>
            <person name="Salamov A."/>
            <person name="Andreopoulos B."/>
            <person name="Baker S."/>
            <person name="Barry K."/>
            <person name="Bills G."/>
            <person name="Bluhm B."/>
            <person name="Cannon C."/>
            <person name="Castanera R."/>
            <person name="Culley D."/>
            <person name="Daum C."/>
            <person name="Ezra D."/>
            <person name="Gonzalez J."/>
            <person name="Henrissat B."/>
            <person name="Kuo A."/>
            <person name="Liang C."/>
            <person name="Lipzen A."/>
            <person name="Lutzoni F."/>
            <person name="Magnuson J."/>
            <person name="Mondo S."/>
            <person name="Nolan M."/>
            <person name="Ohm R."/>
            <person name="Pangilinan J."/>
            <person name="Park H.-J."/>
            <person name="Ramirez L."/>
            <person name="Alfaro M."/>
            <person name="Sun H."/>
            <person name="Tritt A."/>
            <person name="Yoshinaga Y."/>
            <person name="Zwiers L.-H."/>
            <person name="Turgeon B."/>
            <person name="Goodwin S."/>
            <person name="Spatafora J."/>
            <person name="Crous P."/>
            <person name="Grigoriev I."/>
        </authorList>
    </citation>
    <scope>NUCLEOTIDE SEQUENCE</scope>
    <source>
        <strain evidence="3">CBS 115976</strain>
    </source>
</reference>